<evidence type="ECO:0000259" key="1">
    <source>
        <dbReference type="PROSITE" id="PS51664"/>
    </source>
</evidence>
<dbReference type="PROSITE" id="PS51664">
    <property type="entry name" value="YCAO"/>
    <property type="match status" value="1"/>
</dbReference>
<dbReference type="NCBIfam" id="TIGR00702">
    <property type="entry name" value="YcaO-type kinase domain"/>
    <property type="match status" value="1"/>
</dbReference>
<dbReference type="GO" id="GO:0016740">
    <property type="term" value="F:transferase activity"/>
    <property type="evidence" value="ECO:0007669"/>
    <property type="project" value="UniProtKB-KW"/>
</dbReference>
<dbReference type="Proteomes" id="UP000243793">
    <property type="component" value="Chromosome"/>
</dbReference>
<dbReference type="NCBIfam" id="NF040716">
    <property type="entry name" value="YcaO_for_S12"/>
    <property type="match status" value="1"/>
</dbReference>
<organism evidence="2 3">
    <name type="scientific">Oceanisphaera avium</name>
    <dbReference type="NCBI Taxonomy" id="1903694"/>
    <lineage>
        <taxon>Bacteria</taxon>
        <taxon>Pseudomonadati</taxon>
        <taxon>Pseudomonadota</taxon>
        <taxon>Gammaproteobacteria</taxon>
        <taxon>Aeromonadales</taxon>
        <taxon>Aeromonadaceae</taxon>
        <taxon>Oceanisphaera</taxon>
    </lineage>
</organism>
<sequence>MKTFIPSKDAALEDSIRYFQQQLSTLGFDIEEASWLNPVPNVWSVHIRDKSCGLCFTNGKGASKKAALASALGEYFERLATNYFFADFYLGQGLANAEFVHYPNERWFNLTEDNSLPSGMLDDYTRRFYDPEGELTADMLIDLQSGNEERGICALPFERQSDLATVYLPMNIVGNLYVSNGMSAGNTRTEARTQGLSEVFERSIKSRIIAERISLPRIPDTVLARYPHIQAPIAALEAEGFPIHAFDASLGGEYPVICVVLFNPTNSTCFASFGAHPRFEVALERTVTELLQGRSLKDLDVFVPPSFADDEVADHHNLETHFIDSSGLISWDLFQEQADYDFVDWDFSGTSEQEFSHLMAIFNRLQQPVYIADYEHLGVYACRILAPGMSDIYPVDDLTMANNNMGAHLRATLLSLPASDADAEQLMGLYELLEEEGFDDFTRVRELLGIASTKGSAWHTLRIGELKCMLALAAGELALALEYADWTLSFNASVFSEERHRYYRCLKAALELHLSEERDPAQYVLAFNSMFSEDTVSQVWAQISGQARFHGLTHADESLVDFPSHQALLAVYEKLQQAKRNHNAA</sequence>
<protein>
    <submittedName>
        <fullName evidence="2">30S ribosomal protein S12 methylthiotransferase accessory protein YcaO</fullName>
    </submittedName>
</protein>
<dbReference type="AlphaFoldDB" id="A0A1Y0D0B5"/>
<dbReference type="PANTHER" id="PTHR37809:SF1">
    <property type="entry name" value="RIBOSOMAL PROTEIN S12 METHYLTHIOTRANSFERASE ACCESSORY FACTOR YCAO"/>
    <property type="match status" value="1"/>
</dbReference>
<name>A0A1Y0D0B5_9GAMM</name>
<keyword evidence="2" id="KW-0808">Transferase</keyword>
<dbReference type="EMBL" id="CP021376">
    <property type="protein sequence ID" value="ART81019.1"/>
    <property type="molecule type" value="Genomic_DNA"/>
</dbReference>
<keyword evidence="2" id="KW-0689">Ribosomal protein</keyword>
<keyword evidence="3" id="KW-1185">Reference proteome</keyword>
<dbReference type="InterPro" id="IPR041080">
    <property type="entry name" value="YcaO_C"/>
</dbReference>
<accession>A0A1Y0D0B5</accession>
<feature type="domain" description="YcaO" evidence="1">
    <location>
        <begin position="59"/>
        <end position="431"/>
    </location>
</feature>
<keyword evidence="2" id="KW-0687">Ribonucleoprotein</keyword>
<dbReference type="KEGG" id="ocm:CBP12_13350"/>
<dbReference type="InterPro" id="IPR003776">
    <property type="entry name" value="YcaO-like_dom"/>
</dbReference>
<dbReference type="PANTHER" id="PTHR37809">
    <property type="entry name" value="RIBOSOMAL PROTEIN S12 METHYLTHIOTRANSFERASE ACCESSORY FACTOR YCAO"/>
    <property type="match status" value="1"/>
</dbReference>
<dbReference type="RefSeq" id="WP_086965198.1">
    <property type="nucleotide sequence ID" value="NZ_CP021376.1"/>
</dbReference>
<dbReference type="Pfam" id="PF18381">
    <property type="entry name" value="YcaO_C"/>
    <property type="match status" value="1"/>
</dbReference>
<evidence type="ECO:0000313" key="3">
    <source>
        <dbReference type="Proteomes" id="UP000243793"/>
    </source>
</evidence>
<evidence type="ECO:0000313" key="2">
    <source>
        <dbReference type="EMBL" id="ART81019.1"/>
    </source>
</evidence>
<dbReference type="Gene3D" id="3.30.1330.230">
    <property type="match status" value="1"/>
</dbReference>
<dbReference type="OrthoDB" id="9761274at2"/>
<reference evidence="3" key="1">
    <citation type="submission" date="2017-05" db="EMBL/GenBank/DDBJ databases">
        <authorList>
            <person name="Sung H."/>
        </authorList>
    </citation>
    <scope>NUCLEOTIDE SEQUENCE [LARGE SCALE GENOMIC DNA]</scope>
    <source>
        <strain evidence="3">AMac2203</strain>
    </source>
</reference>
<gene>
    <name evidence="2" type="ORF">CBP12_13350</name>
</gene>
<dbReference type="Pfam" id="PF02624">
    <property type="entry name" value="YcaO"/>
    <property type="match status" value="1"/>
</dbReference>
<proteinExistence type="predicted"/>
<dbReference type="GO" id="GO:0005840">
    <property type="term" value="C:ribosome"/>
    <property type="evidence" value="ECO:0007669"/>
    <property type="project" value="UniProtKB-KW"/>
</dbReference>